<reference evidence="3" key="2">
    <citation type="submission" date="2009-11" db="EMBL/GenBank/DDBJ databases">
        <title>The Genome Sequence of Allomyces macrogynus strain ATCC 38327.</title>
        <authorList>
            <consortium name="The Broad Institute Genome Sequencing Platform"/>
            <person name="Russ C."/>
            <person name="Cuomo C."/>
            <person name="Shea T."/>
            <person name="Young S.K."/>
            <person name="Zeng Q."/>
            <person name="Koehrsen M."/>
            <person name="Haas B."/>
            <person name="Borodovsky M."/>
            <person name="Guigo R."/>
            <person name="Alvarado L."/>
            <person name="Berlin A."/>
            <person name="Borenstein D."/>
            <person name="Chen Z."/>
            <person name="Engels R."/>
            <person name="Freedman E."/>
            <person name="Gellesch M."/>
            <person name="Goldberg J."/>
            <person name="Griggs A."/>
            <person name="Gujja S."/>
            <person name="Heiman D."/>
            <person name="Hepburn T."/>
            <person name="Howarth C."/>
            <person name="Jen D."/>
            <person name="Larson L."/>
            <person name="Lewis B."/>
            <person name="Mehta T."/>
            <person name="Park D."/>
            <person name="Pearson M."/>
            <person name="Roberts A."/>
            <person name="Saif S."/>
            <person name="Shenoy N."/>
            <person name="Sisk P."/>
            <person name="Stolte C."/>
            <person name="Sykes S."/>
            <person name="Walk T."/>
            <person name="White J."/>
            <person name="Yandava C."/>
            <person name="Burger G."/>
            <person name="Gray M.W."/>
            <person name="Holland P.W.H."/>
            <person name="King N."/>
            <person name="Lang F.B.F."/>
            <person name="Roger A.J."/>
            <person name="Ruiz-Trillo I."/>
            <person name="Lander E."/>
            <person name="Nusbaum C."/>
        </authorList>
    </citation>
    <scope>NUCLEOTIDE SEQUENCE [LARGE SCALE GENOMIC DNA]</scope>
    <source>
        <strain evidence="3">ATCC 38327</strain>
    </source>
</reference>
<proteinExistence type="predicted"/>
<dbReference type="VEuPathDB" id="FungiDB:AMAG_00772"/>
<sequence length="160" mass="15868">MPPVPGLPPALAANPAAAMAAAAQLATMMGGAGAVPGAVPGMDVMGLLSALMASGGNPAQLAQPARVPQPAVNYPMPTYNPAAGLPSSYLPTTTATAAPQGGYYSVAPPAFPVPGAAPSYVPGAAFGAPSVPSLFPTAQQQQQPQPPQALYGYQPYYQPK</sequence>
<evidence type="ECO:0000313" key="3">
    <source>
        <dbReference type="Proteomes" id="UP000054350"/>
    </source>
</evidence>
<evidence type="ECO:0000256" key="1">
    <source>
        <dbReference type="SAM" id="MobiDB-lite"/>
    </source>
</evidence>
<organism evidence="2 3">
    <name type="scientific">Allomyces macrogynus (strain ATCC 38327)</name>
    <name type="common">Allomyces javanicus var. macrogynus</name>
    <dbReference type="NCBI Taxonomy" id="578462"/>
    <lineage>
        <taxon>Eukaryota</taxon>
        <taxon>Fungi</taxon>
        <taxon>Fungi incertae sedis</taxon>
        <taxon>Blastocladiomycota</taxon>
        <taxon>Blastocladiomycetes</taxon>
        <taxon>Blastocladiales</taxon>
        <taxon>Blastocladiaceae</taxon>
        <taxon>Allomyces</taxon>
    </lineage>
</organism>
<feature type="region of interest" description="Disordered" evidence="1">
    <location>
        <begin position="131"/>
        <end position="160"/>
    </location>
</feature>
<name>A0A0L0RXP1_ALLM3</name>
<dbReference type="Proteomes" id="UP000054350">
    <property type="component" value="Unassembled WGS sequence"/>
</dbReference>
<protein>
    <submittedName>
        <fullName evidence="2">Uncharacterized protein</fullName>
    </submittedName>
</protein>
<evidence type="ECO:0000313" key="2">
    <source>
        <dbReference type="EMBL" id="KNE54821.1"/>
    </source>
</evidence>
<gene>
    <name evidence="2" type="ORF">AMAG_00772</name>
</gene>
<accession>A0A0L0RXP1</accession>
<dbReference type="EMBL" id="GG745328">
    <property type="protein sequence ID" value="KNE54821.1"/>
    <property type="molecule type" value="Genomic_DNA"/>
</dbReference>
<dbReference type="AlphaFoldDB" id="A0A0L0RXP1"/>
<feature type="compositionally biased region" description="Low complexity" evidence="1">
    <location>
        <begin position="139"/>
        <end position="160"/>
    </location>
</feature>
<reference evidence="2 3" key="1">
    <citation type="submission" date="2009-11" db="EMBL/GenBank/DDBJ databases">
        <title>Annotation of Allomyces macrogynus ATCC 38327.</title>
        <authorList>
            <consortium name="The Broad Institute Genome Sequencing Platform"/>
            <person name="Russ C."/>
            <person name="Cuomo C."/>
            <person name="Burger G."/>
            <person name="Gray M.W."/>
            <person name="Holland P.W.H."/>
            <person name="King N."/>
            <person name="Lang F.B.F."/>
            <person name="Roger A.J."/>
            <person name="Ruiz-Trillo I."/>
            <person name="Young S.K."/>
            <person name="Zeng Q."/>
            <person name="Gargeya S."/>
            <person name="Fitzgerald M."/>
            <person name="Haas B."/>
            <person name="Abouelleil A."/>
            <person name="Alvarado L."/>
            <person name="Arachchi H.M."/>
            <person name="Berlin A."/>
            <person name="Chapman S.B."/>
            <person name="Gearin G."/>
            <person name="Goldberg J."/>
            <person name="Griggs A."/>
            <person name="Gujja S."/>
            <person name="Hansen M."/>
            <person name="Heiman D."/>
            <person name="Howarth C."/>
            <person name="Larimer J."/>
            <person name="Lui A."/>
            <person name="MacDonald P.J.P."/>
            <person name="McCowen C."/>
            <person name="Montmayeur A."/>
            <person name="Murphy C."/>
            <person name="Neiman D."/>
            <person name="Pearson M."/>
            <person name="Priest M."/>
            <person name="Roberts A."/>
            <person name="Saif S."/>
            <person name="Shea T."/>
            <person name="Sisk P."/>
            <person name="Stolte C."/>
            <person name="Sykes S."/>
            <person name="Wortman J."/>
            <person name="Nusbaum C."/>
            <person name="Birren B."/>
        </authorList>
    </citation>
    <scope>NUCLEOTIDE SEQUENCE [LARGE SCALE GENOMIC DNA]</scope>
    <source>
        <strain evidence="2 3">ATCC 38327</strain>
    </source>
</reference>
<keyword evidence="3" id="KW-1185">Reference proteome</keyword>